<gene>
    <name evidence="1" type="ORF">O4J56_17905</name>
</gene>
<organism evidence="1 2">
    <name type="scientific">Nocardiopsis endophytica</name>
    <dbReference type="NCBI Taxonomy" id="3018445"/>
    <lineage>
        <taxon>Bacteria</taxon>
        <taxon>Bacillati</taxon>
        <taxon>Actinomycetota</taxon>
        <taxon>Actinomycetes</taxon>
        <taxon>Streptosporangiales</taxon>
        <taxon>Nocardiopsidaceae</taxon>
        <taxon>Nocardiopsis</taxon>
    </lineage>
</organism>
<dbReference type="EMBL" id="JAQFWQ010000052">
    <property type="protein sequence ID" value="MDA2812523.1"/>
    <property type="molecule type" value="Genomic_DNA"/>
</dbReference>
<dbReference type="RefSeq" id="WP_270687113.1">
    <property type="nucleotide sequence ID" value="NZ_JAQFWQ010000052.1"/>
</dbReference>
<dbReference type="Proteomes" id="UP001527866">
    <property type="component" value="Unassembled WGS sequence"/>
</dbReference>
<accession>A0ABT4U6F5</accession>
<evidence type="ECO:0008006" key="3">
    <source>
        <dbReference type="Google" id="ProtNLM"/>
    </source>
</evidence>
<evidence type="ECO:0000313" key="2">
    <source>
        <dbReference type="Proteomes" id="UP001527866"/>
    </source>
</evidence>
<reference evidence="1 2" key="1">
    <citation type="submission" date="2023-01" db="EMBL/GenBank/DDBJ databases">
        <title>Draft genome sequence of Nocardiopsis sp. RSe5-2 isolated from halophytes.</title>
        <authorList>
            <person name="Duangmal K."/>
            <person name="Chantavorakit T."/>
        </authorList>
    </citation>
    <scope>NUCLEOTIDE SEQUENCE [LARGE SCALE GENOMIC DNA]</scope>
    <source>
        <strain evidence="1 2">RSe5-2</strain>
    </source>
</reference>
<protein>
    <recommendedName>
        <fullName evidence="3">XRE family transcriptional regulator</fullName>
    </recommendedName>
</protein>
<comment type="caution">
    <text evidence="1">The sequence shown here is derived from an EMBL/GenBank/DDBJ whole genome shotgun (WGS) entry which is preliminary data.</text>
</comment>
<keyword evidence="2" id="KW-1185">Reference proteome</keyword>
<proteinExistence type="predicted"/>
<evidence type="ECO:0000313" key="1">
    <source>
        <dbReference type="EMBL" id="MDA2812523.1"/>
    </source>
</evidence>
<sequence length="154" mass="16326">MDAEGNPRLAAAIAESGLSYAALALHVRRVAAENGTEVRTNSAAVAHWVRGTRPKPVTAAYLAEALSRKLGRLVTVTEMDLGSCDGGVLPEPTGDPARDLAVLGRTDVDRRDFITAVAAVSAPHSQRAATARRHGRLGRSWDRTRAEGGLVGHW</sequence>
<name>A0ABT4U6F5_9ACTN</name>